<evidence type="ECO:0000313" key="2">
    <source>
        <dbReference type="EMBL" id="SFU71436.1"/>
    </source>
</evidence>
<keyword evidence="1" id="KW-0472">Membrane</keyword>
<feature type="transmembrane region" description="Helical" evidence="1">
    <location>
        <begin position="38"/>
        <end position="57"/>
    </location>
</feature>
<sequence length="160" mass="17816">MTQTTHTYRTGKYFSVGGRVMGWIASAIGLMMVLNGGVAGWVIVPMGIITLLTYTFVEFDLQHMTYREGVQVLGLKLGKKLPLAGIDFLFLNKNSYSKMAESRGSMTHFNTELFDGFVKLSDGVKLHLLQMGSKAPAMQQLQAVAKDLETNVHDFTERVY</sequence>
<dbReference type="EMBL" id="FPCA01000002">
    <property type="protein sequence ID" value="SFU71436.1"/>
    <property type="molecule type" value="Genomic_DNA"/>
</dbReference>
<keyword evidence="3" id="KW-1185">Reference proteome</keyword>
<keyword evidence="1" id="KW-0812">Transmembrane</keyword>
<evidence type="ECO:0008006" key="4">
    <source>
        <dbReference type="Google" id="ProtNLM"/>
    </source>
</evidence>
<gene>
    <name evidence="2" type="ORF">SAMN04487941_2160</name>
</gene>
<dbReference type="AlphaFoldDB" id="A0A1I7IEZ4"/>
<dbReference type="Proteomes" id="UP000182491">
    <property type="component" value="Unassembled WGS sequence"/>
</dbReference>
<keyword evidence="1" id="KW-1133">Transmembrane helix</keyword>
<dbReference type="RefSeq" id="WP_139237153.1">
    <property type="nucleotide sequence ID" value="NZ_BMXC01000002.1"/>
</dbReference>
<organism evidence="2 3">
    <name type="scientific">Pontibacter akesuensis</name>
    <dbReference type="NCBI Taxonomy" id="388950"/>
    <lineage>
        <taxon>Bacteria</taxon>
        <taxon>Pseudomonadati</taxon>
        <taxon>Bacteroidota</taxon>
        <taxon>Cytophagia</taxon>
        <taxon>Cytophagales</taxon>
        <taxon>Hymenobacteraceae</taxon>
        <taxon>Pontibacter</taxon>
    </lineage>
</organism>
<name>A0A1I7IEZ4_9BACT</name>
<reference evidence="3" key="1">
    <citation type="submission" date="2016-10" db="EMBL/GenBank/DDBJ databases">
        <authorList>
            <person name="Varghese N."/>
        </authorList>
    </citation>
    <scope>NUCLEOTIDE SEQUENCE [LARGE SCALE GENOMIC DNA]</scope>
    <source>
        <strain evidence="3">DSM 18820</strain>
    </source>
</reference>
<accession>A0A1I7IEZ4</accession>
<dbReference type="OrthoDB" id="853835at2"/>
<dbReference type="STRING" id="388950.GCA_001611675_01382"/>
<evidence type="ECO:0000313" key="3">
    <source>
        <dbReference type="Proteomes" id="UP000182491"/>
    </source>
</evidence>
<feature type="transmembrane region" description="Helical" evidence="1">
    <location>
        <begin position="12"/>
        <end position="32"/>
    </location>
</feature>
<proteinExistence type="predicted"/>
<protein>
    <recommendedName>
        <fullName evidence="4">PH domain-containing protein</fullName>
    </recommendedName>
</protein>
<evidence type="ECO:0000256" key="1">
    <source>
        <dbReference type="SAM" id="Phobius"/>
    </source>
</evidence>